<comment type="caution">
    <text evidence="3">The sequence shown here is derived from an EMBL/GenBank/DDBJ whole genome shotgun (WGS) entry which is preliminary data.</text>
</comment>
<evidence type="ECO:0000256" key="2">
    <source>
        <dbReference type="SAM" id="SignalP"/>
    </source>
</evidence>
<name>A0A2A9MD83_BESBE</name>
<dbReference type="Proteomes" id="UP000224006">
    <property type="component" value="Chromosome VII"/>
</dbReference>
<dbReference type="RefSeq" id="XP_029217652.1">
    <property type="nucleotide sequence ID" value="XM_029366221.1"/>
</dbReference>
<dbReference type="AlphaFoldDB" id="A0A2A9MD83"/>
<keyword evidence="2" id="KW-0732">Signal</keyword>
<feature type="signal peptide" evidence="2">
    <location>
        <begin position="1"/>
        <end position="39"/>
    </location>
</feature>
<organism evidence="3 4">
    <name type="scientific">Besnoitia besnoiti</name>
    <name type="common">Apicomplexan protozoan</name>
    <dbReference type="NCBI Taxonomy" id="94643"/>
    <lineage>
        <taxon>Eukaryota</taxon>
        <taxon>Sar</taxon>
        <taxon>Alveolata</taxon>
        <taxon>Apicomplexa</taxon>
        <taxon>Conoidasida</taxon>
        <taxon>Coccidia</taxon>
        <taxon>Eucoccidiorida</taxon>
        <taxon>Eimeriorina</taxon>
        <taxon>Sarcocystidae</taxon>
        <taxon>Besnoitia</taxon>
    </lineage>
</organism>
<evidence type="ECO:0008006" key="5">
    <source>
        <dbReference type="Google" id="ProtNLM"/>
    </source>
</evidence>
<dbReference type="OrthoDB" id="346100at2759"/>
<dbReference type="EMBL" id="NWUJ01000008">
    <property type="protein sequence ID" value="PFH33643.1"/>
    <property type="molecule type" value="Genomic_DNA"/>
</dbReference>
<protein>
    <recommendedName>
        <fullName evidence="5">Transmembrane protein</fullName>
    </recommendedName>
</protein>
<dbReference type="VEuPathDB" id="ToxoDB:BESB_078590"/>
<evidence type="ECO:0000313" key="4">
    <source>
        <dbReference type="Proteomes" id="UP000224006"/>
    </source>
</evidence>
<proteinExistence type="predicted"/>
<accession>A0A2A9MD83</accession>
<feature type="compositionally biased region" description="Low complexity" evidence="1">
    <location>
        <begin position="200"/>
        <end position="209"/>
    </location>
</feature>
<sequence length="621" mass="67240">MQPAPSRSSRRLRLPVKAPLFVFLVCFFAGLCPLQQAAGEPAIRVRPAHATVRSSGTWRKLRKSFLKLLAEEAKRREWVPVETLEELDEDSPYVISVAPQQSLKFRGFSRDRDRIADEQVFRDLGKQLPQGFNAAFGLKKAANGLLTCAHAPWLAVAVIDAVREATTRQHVKYYLADVRYLRGGSEDDGDETEAGARDAPLPTTLPLTPNNKVFTEGAPDLEPQTGSRASILCTQDGQPPQFIPEDTEDEDVTEQQPGPWGVTVVVRSRVNPLAAFGRSYELEVLDNVAVTVPAQPRIPLPLSVVASLDTLLQLELAAAAAAAAEAADAAGSGAADTAALRAQALCRLERPAAYRSAAKLDCSMWQTKPQKSKASAHKQLMKALAPFVGLSVSNHLLGPRRNAATFEGLVGVDASAAGSPPPALLNLQSDFGAPAASAAERAVLSRLSHEALWDYAADAGDLNSPFSFHGSPDALQVSVDVGKLSSRDQAQLKHRVSGGADPSVFEFKLSAPRGSDAFSDSSQQEYAPGAVRSIYQATVAEPQRQSHNSLVKNLAWLAGFVALYAGGSKLWSWWKNDKAAKQQLKHIEDARRKQEFELKYFVRRAQAADVLNAARQDDMML</sequence>
<feature type="chain" id="PRO_5011998710" description="Transmembrane protein" evidence="2">
    <location>
        <begin position="40"/>
        <end position="621"/>
    </location>
</feature>
<evidence type="ECO:0000313" key="3">
    <source>
        <dbReference type="EMBL" id="PFH33643.1"/>
    </source>
</evidence>
<evidence type="ECO:0000256" key="1">
    <source>
        <dbReference type="SAM" id="MobiDB-lite"/>
    </source>
</evidence>
<gene>
    <name evidence="3" type="ORF">BESB_078590</name>
</gene>
<reference evidence="3 4" key="1">
    <citation type="submission" date="2017-09" db="EMBL/GenBank/DDBJ databases">
        <title>Genome sequencing of Besnoitia besnoiti strain Bb-Ger1.</title>
        <authorList>
            <person name="Schares G."/>
            <person name="Venepally P."/>
            <person name="Lorenzi H.A."/>
        </authorList>
    </citation>
    <scope>NUCLEOTIDE SEQUENCE [LARGE SCALE GENOMIC DNA]</scope>
    <source>
        <strain evidence="3 4">Bb-Ger1</strain>
    </source>
</reference>
<keyword evidence="4" id="KW-1185">Reference proteome</keyword>
<feature type="region of interest" description="Disordered" evidence="1">
    <location>
        <begin position="184"/>
        <end position="210"/>
    </location>
</feature>
<dbReference type="KEGG" id="bbes:BESB_078590"/>
<dbReference type="GeneID" id="40312786"/>